<dbReference type="PANTHER" id="PTHR43235">
    <property type="entry name" value="GLUTAMINE AMIDOTRANSFERASE PB2B2.05-RELATED"/>
    <property type="match status" value="1"/>
</dbReference>
<sequence length="230" mass="26338">MEILVNSYHHQGVKILAQRFVPMAFAPDGLIEGFYDPDAYNPEEGKFIMGLQFHPERMRRPDSDEFDYPGCPSAYQEFVKAVIAYQKKLNCSTALPPKPLKLDQEMENRRKVIVRSFFIAKDMYTTGRGMNPSKESELEAGAEFLESNTVLSLQQENRLKQMGATVRNGSSYFQRLKMNEERDRAAKTLMRKMSVEQLSELMSFYHTMGQICSEVLDKKLHGIVNDVGSC</sequence>
<organism evidence="1 2">
    <name type="scientific">Vitis rotundifolia</name>
    <name type="common">Muscadine grape</name>
    <dbReference type="NCBI Taxonomy" id="103349"/>
    <lineage>
        <taxon>Eukaryota</taxon>
        <taxon>Viridiplantae</taxon>
        <taxon>Streptophyta</taxon>
        <taxon>Embryophyta</taxon>
        <taxon>Tracheophyta</taxon>
        <taxon>Spermatophyta</taxon>
        <taxon>Magnoliopsida</taxon>
        <taxon>eudicotyledons</taxon>
        <taxon>Gunneridae</taxon>
        <taxon>Pentapetalae</taxon>
        <taxon>rosids</taxon>
        <taxon>Vitales</taxon>
        <taxon>Vitaceae</taxon>
        <taxon>Viteae</taxon>
        <taxon>Vitis</taxon>
    </lineage>
</organism>
<dbReference type="InterPro" id="IPR044668">
    <property type="entry name" value="PuuD-like"/>
</dbReference>
<name>A0AA38Z5M1_VITRO</name>
<protein>
    <submittedName>
        <fullName evidence="1">Uncharacterized protein</fullName>
    </submittedName>
</protein>
<dbReference type="Gene3D" id="3.40.50.880">
    <property type="match status" value="1"/>
</dbReference>
<comment type="caution">
    <text evidence="1">The sequence shown here is derived from an EMBL/GenBank/DDBJ whole genome shotgun (WGS) entry which is preliminary data.</text>
</comment>
<dbReference type="GO" id="GO:0016811">
    <property type="term" value="F:hydrolase activity, acting on carbon-nitrogen (but not peptide) bonds, in linear amides"/>
    <property type="evidence" value="ECO:0007669"/>
    <property type="project" value="InterPro"/>
</dbReference>
<dbReference type="EMBL" id="JARBHA010000014">
    <property type="protein sequence ID" value="KAJ9682833.1"/>
    <property type="molecule type" value="Genomic_DNA"/>
</dbReference>
<dbReference type="InterPro" id="IPR029062">
    <property type="entry name" value="Class_I_gatase-like"/>
</dbReference>
<evidence type="ECO:0000313" key="1">
    <source>
        <dbReference type="EMBL" id="KAJ9682833.1"/>
    </source>
</evidence>
<dbReference type="SUPFAM" id="SSF52317">
    <property type="entry name" value="Class I glutamine amidotransferase-like"/>
    <property type="match status" value="1"/>
</dbReference>
<dbReference type="InterPro" id="IPR011697">
    <property type="entry name" value="Peptidase_C26"/>
</dbReference>
<evidence type="ECO:0000313" key="2">
    <source>
        <dbReference type="Proteomes" id="UP001168098"/>
    </source>
</evidence>
<accession>A0AA38Z5M1</accession>
<dbReference type="GO" id="GO:0005829">
    <property type="term" value="C:cytosol"/>
    <property type="evidence" value="ECO:0007669"/>
    <property type="project" value="TreeGrafter"/>
</dbReference>
<reference evidence="1 2" key="1">
    <citation type="journal article" date="2023" name="BMC Biotechnol.">
        <title>Vitis rotundifolia cv Carlos genome sequencing.</title>
        <authorList>
            <person name="Huff M."/>
            <person name="Hulse-Kemp A."/>
            <person name="Scheffler B."/>
            <person name="Youngblood R."/>
            <person name="Simpson S."/>
            <person name="Babiker E."/>
            <person name="Staton M."/>
        </authorList>
    </citation>
    <scope>NUCLEOTIDE SEQUENCE [LARGE SCALE GENOMIC DNA]</scope>
    <source>
        <tissue evidence="1">Leaf</tissue>
    </source>
</reference>
<proteinExistence type="predicted"/>
<dbReference type="AlphaFoldDB" id="A0AA38Z5M1"/>
<keyword evidence="2" id="KW-1185">Reference proteome</keyword>
<dbReference type="PANTHER" id="PTHR43235:SF1">
    <property type="entry name" value="GLUTAMINE AMIDOTRANSFERASE PB2B2.05-RELATED"/>
    <property type="match status" value="1"/>
</dbReference>
<dbReference type="Pfam" id="PF07722">
    <property type="entry name" value="Peptidase_C26"/>
    <property type="match status" value="1"/>
</dbReference>
<gene>
    <name evidence="1" type="ORF">PVL29_018707</name>
</gene>
<dbReference type="Proteomes" id="UP001168098">
    <property type="component" value="Unassembled WGS sequence"/>
</dbReference>